<name>A0A4Y9ACQ4_9BACI</name>
<accession>A0A4Y9ACQ4</accession>
<dbReference type="Proteomes" id="UP000298484">
    <property type="component" value="Unassembled WGS sequence"/>
</dbReference>
<comment type="caution">
    <text evidence="2">The sequence shown here is derived from an EMBL/GenBank/DDBJ whole genome shotgun (WGS) entry which is preliminary data.</text>
</comment>
<dbReference type="AlphaFoldDB" id="A0A4Y9ACQ4"/>
<dbReference type="RefSeq" id="WP_135109756.1">
    <property type="nucleotide sequence ID" value="NZ_SRHY01000009.1"/>
</dbReference>
<proteinExistence type="predicted"/>
<evidence type="ECO:0000313" key="3">
    <source>
        <dbReference type="Proteomes" id="UP000298484"/>
    </source>
</evidence>
<dbReference type="OrthoDB" id="2935324at2"/>
<evidence type="ECO:0000313" key="2">
    <source>
        <dbReference type="EMBL" id="TFJ93215.1"/>
    </source>
</evidence>
<keyword evidence="3" id="KW-1185">Reference proteome</keyword>
<feature type="transmembrane region" description="Helical" evidence="1">
    <location>
        <begin position="6"/>
        <end position="31"/>
    </location>
</feature>
<dbReference type="EMBL" id="SRHY01000009">
    <property type="protein sequence ID" value="TFJ93215.1"/>
    <property type="molecule type" value="Genomic_DNA"/>
</dbReference>
<reference evidence="2 3" key="1">
    <citation type="submission" date="2019-03" db="EMBL/GenBank/DDBJ databases">
        <title>Genome sequence of Lentibacillus salicampi ATCC BAA-719.</title>
        <authorList>
            <person name="Maclea K.S."/>
            <person name="Simoes Junior M."/>
        </authorList>
    </citation>
    <scope>NUCLEOTIDE SEQUENCE [LARGE SCALE GENOMIC DNA]</scope>
    <source>
        <strain evidence="2 3">ATCC BAA-719</strain>
    </source>
</reference>
<protein>
    <recommendedName>
        <fullName evidence="4">DUF4083 domain-containing protein</fullName>
    </recommendedName>
</protein>
<sequence length="65" mass="7518">MEMTDGGFFLLSFVPLIFYLAIIVFGIYFVIKVIKFMNVKTRLDMERNEKIGELIKVIKRGNGAE</sequence>
<evidence type="ECO:0000256" key="1">
    <source>
        <dbReference type="SAM" id="Phobius"/>
    </source>
</evidence>
<keyword evidence="1" id="KW-1133">Transmembrane helix</keyword>
<keyword evidence="1" id="KW-0472">Membrane</keyword>
<organism evidence="2 3">
    <name type="scientific">Lentibacillus salicampi</name>
    <dbReference type="NCBI Taxonomy" id="175306"/>
    <lineage>
        <taxon>Bacteria</taxon>
        <taxon>Bacillati</taxon>
        <taxon>Bacillota</taxon>
        <taxon>Bacilli</taxon>
        <taxon>Bacillales</taxon>
        <taxon>Bacillaceae</taxon>
        <taxon>Lentibacillus</taxon>
    </lineage>
</organism>
<evidence type="ECO:0008006" key="4">
    <source>
        <dbReference type="Google" id="ProtNLM"/>
    </source>
</evidence>
<keyword evidence="1" id="KW-0812">Transmembrane</keyword>
<gene>
    <name evidence="2" type="ORF">E4U82_08420</name>
</gene>